<reference evidence="3" key="1">
    <citation type="submission" date="2010-07" db="EMBL/GenBank/DDBJ databases">
        <title>The complete genome of Methanosalsum zhilinae DSM 4017.</title>
        <authorList>
            <consortium name="US DOE Joint Genome Institute (JGI-PGF)"/>
            <person name="Lucas S."/>
            <person name="Copeland A."/>
            <person name="Lapidus A."/>
            <person name="Glavina del Rio T."/>
            <person name="Dalin E."/>
            <person name="Tice H."/>
            <person name="Bruce D."/>
            <person name="Goodwin L."/>
            <person name="Pitluck S."/>
            <person name="Kyrpides N."/>
            <person name="Mavromatis K."/>
            <person name="Ovchinnikova G."/>
            <person name="Daligault H."/>
            <person name="Detter J.C."/>
            <person name="Han C."/>
            <person name="Tapia R."/>
            <person name="Larimer F."/>
            <person name="Land M."/>
            <person name="Hauser L."/>
            <person name="Markowitz V."/>
            <person name="Cheng J.-F."/>
            <person name="Hugenholtz P."/>
            <person name="Woyke T."/>
            <person name="Wu D."/>
            <person name="Spring S."/>
            <person name="Schueler E."/>
            <person name="Brambilla E."/>
            <person name="Klenk H.-P."/>
            <person name="Eisen J.A."/>
        </authorList>
    </citation>
    <scope>NUCLEOTIDE SEQUENCE</scope>
    <source>
        <strain evidence="3">DSM 4017</strain>
    </source>
</reference>
<dbReference type="Proteomes" id="UP000006622">
    <property type="component" value="Chromosome"/>
</dbReference>
<organism evidence="3 4">
    <name type="scientific">Methanosalsum zhilinae (strain DSM 4017 / NBRC 107636 / OCM 62 / WeN5)</name>
    <name type="common">Methanohalophilus zhilinae</name>
    <dbReference type="NCBI Taxonomy" id="679901"/>
    <lineage>
        <taxon>Archaea</taxon>
        <taxon>Methanobacteriati</taxon>
        <taxon>Methanobacteriota</taxon>
        <taxon>Stenosarchaea group</taxon>
        <taxon>Methanomicrobia</taxon>
        <taxon>Methanosarcinales</taxon>
        <taxon>Methanosarcinaceae</taxon>
        <taxon>Methanosalsum</taxon>
    </lineage>
</organism>
<dbReference type="PANTHER" id="PTHR42204">
    <property type="entry name" value="INTEGRAL MEMBRANE PROTEIN"/>
    <property type="match status" value="1"/>
</dbReference>
<dbReference type="Pfam" id="PF01970">
    <property type="entry name" value="TctA"/>
    <property type="match status" value="1"/>
</dbReference>
<accession>F7XM84</accession>
<dbReference type="KEGG" id="mzh:Mzhil_1117"/>
<keyword evidence="4" id="KW-1185">Reference proteome</keyword>
<dbReference type="STRING" id="679901.Mzhil_1117"/>
<name>F7XM84_METZD</name>
<feature type="transmembrane region" description="Helical" evidence="1">
    <location>
        <begin position="387"/>
        <end position="405"/>
    </location>
</feature>
<sequence length="447" mass="48647">MHDFVLTGDFSYFLFFLSIFAGFTLGIFSGLTPGIHTNNFALLLAAGASMMEGYGFYPFYIAVMILSNSVSHSFHDIIPSVFLGAPDSSTALAVLPGHKLLLEGNGPEAVRLSALGSAGAVVFSMFLLFPLIILFDNMYPFIQEYMGWLLILIACLMISSENGEYISGQGSFAHFKFKFYALMLFLLSGFLGYFSFQLEHFIDPALDVFNSSILLPLLSGLFGSSQLIVSMLSGSSIPSQINKGISLSRKRILRGIVAGSSAGSFVAWIPGISSSVAAIIARLCIKENFERYGEFDEKESESSKEFLVSVSGVNTSNSIFGLFALIIIERARSGAMVAFDELLDISMLGKFSITLFVGVILFASILSYISTIIIGDNIHSLLSKLNYLRLCQGVLIALLMIVFLSTGTFGLVIFLISTSVGMLAPFMNIRRSHSMGVIMVPVIIYFI</sequence>
<feature type="transmembrane region" description="Helical" evidence="1">
    <location>
        <begin position="348"/>
        <end position="375"/>
    </location>
</feature>
<feature type="transmembrane region" description="Helical" evidence="1">
    <location>
        <begin position="265"/>
        <end position="285"/>
    </location>
</feature>
<dbReference type="InterPro" id="IPR002823">
    <property type="entry name" value="DUF112_TM"/>
</dbReference>
<gene>
    <name evidence="3" type="ordered locus">Mzhil_1117</name>
</gene>
<feature type="domain" description="DUF112" evidence="2">
    <location>
        <begin position="17"/>
        <end position="435"/>
    </location>
</feature>
<dbReference type="RefSeq" id="WP_013898410.1">
    <property type="nucleotide sequence ID" value="NC_015676.1"/>
</dbReference>
<feature type="transmembrane region" description="Helical" evidence="1">
    <location>
        <begin position="208"/>
        <end position="229"/>
    </location>
</feature>
<feature type="transmembrane region" description="Helical" evidence="1">
    <location>
        <begin position="12"/>
        <end position="31"/>
    </location>
</feature>
<keyword evidence="1" id="KW-0812">Transmembrane</keyword>
<feature type="transmembrane region" description="Helical" evidence="1">
    <location>
        <begin position="43"/>
        <end position="66"/>
    </location>
</feature>
<keyword evidence="1" id="KW-0472">Membrane</keyword>
<feature type="transmembrane region" description="Helical" evidence="1">
    <location>
        <begin position="142"/>
        <end position="159"/>
    </location>
</feature>
<dbReference type="EMBL" id="CP002101">
    <property type="protein sequence ID" value="AEH60973.1"/>
    <property type="molecule type" value="Genomic_DNA"/>
</dbReference>
<protein>
    <recommendedName>
        <fullName evidence="2">DUF112 domain-containing protein</fullName>
    </recommendedName>
</protein>
<dbReference type="HOGENOM" id="CLU_043916_0_0_2"/>
<evidence type="ECO:0000313" key="4">
    <source>
        <dbReference type="Proteomes" id="UP000006622"/>
    </source>
</evidence>
<dbReference type="AlphaFoldDB" id="F7XM84"/>
<dbReference type="OrthoDB" id="53365at2157"/>
<dbReference type="GeneID" id="10822745"/>
<keyword evidence="1" id="KW-1133">Transmembrane helix</keyword>
<feature type="transmembrane region" description="Helical" evidence="1">
    <location>
        <begin position="306"/>
        <end position="328"/>
    </location>
</feature>
<evidence type="ECO:0000259" key="2">
    <source>
        <dbReference type="Pfam" id="PF01970"/>
    </source>
</evidence>
<proteinExistence type="predicted"/>
<dbReference type="PANTHER" id="PTHR42204:SF1">
    <property type="entry name" value="INTEGRAL MEMBRANE PROTEIN"/>
    <property type="match status" value="1"/>
</dbReference>
<feature type="transmembrane region" description="Helical" evidence="1">
    <location>
        <begin position="112"/>
        <end position="135"/>
    </location>
</feature>
<evidence type="ECO:0000313" key="3">
    <source>
        <dbReference type="EMBL" id="AEH60973.1"/>
    </source>
</evidence>
<evidence type="ECO:0000256" key="1">
    <source>
        <dbReference type="SAM" id="Phobius"/>
    </source>
</evidence>
<feature type="transmembrane region" description="Helical" evidence="1">
    <location>
        <begin position="179"/>
        <end position="196"/>
    </location>
</feature>